<evidence type="ECO:0000313" key="4">
    <source>
        <dbReference type="EMBL" id="GAB94741.1"/>
    </source>
</evidence>
<keyword evidence="4" id="KW-0418">Kinase</keyword>
<dbReference type="GO" id="GO:0016301">
    <property type="term" value="F:kinase activity"/>
    <property type="evidence" value="ECO:0007669"/>
    <property type="project" value="UniProtKB-KW"/>
</dbReference>
<evidence type="ECO:0000259" key="3">
    <source>
        <dbReference type="Pfam" id="PF01326"/>
    </source>
</evidence>
<accession>K6WLQ7</accession>
<evidence type="ECO:0000256" key="1">
    <source>
        <dbReference type="SAM" id="MobiDB-lite"/>
    </source>
</evidence>
<evidence type="ECO:0000313" key="5">
    <source>
        <dbReference type="Proteomes" id="UP000008366"/>
    </source>
</evidence>
<protein>
    <submittedName>
        <fullName evidence="4">Pyruvate, water dikinase</fullName>
    </submittedName>
</protein>
<dbReference type="Gene3D" id="3.50.30.10">
    <property type="entry name" value="Phosphohistidine domain"/>
    <property type="match status" value="1"/>
</dbReference>
<evidence type="ECO:0000259" key="2">
    <source>
        <dbReference type="Pfam" id="PF00391"/>
    </source>
</evidence>
<dbReference type="Pfam" id="PF01326">
    <property type="entry name" value="PPDK_N"/>
    <property type="match status" value="1"/>
</dbReference>
<keyword evidence="4" id="KW-0670">Pyruvate</keyword>
<feature type="domain" description="PEP-utilising enzyme mobile" evidence="2">
    <location>
        <begin position="362"/>
        <end position="432"/>
    </location>
</feature>
<proteinExistence type="predicted"/>
<gene>
    <name evidence="4" type="primary">ppsA</name>
    <name evidence="4" type="ORF">KILIM_011_00140</name>
</gene>
<dbReference type="InterPro" id="IPR051549">
    <property type="entry name" value="PEP_Utilizing_Enz"/>
</dbReference>
<dbReference type="PANTHER" id="PTHR43615:SF1">
    <property type="entry name" value="PPDK_N DOMAIN-CONTAINING PROTEIN"/>
    <property type="match status" value="1"/>
</dbReference>
<organism evidence="4 5">
    <name type="scientific">Kineosphaera limosa NBRC 100340</name>
    <dbReference type="NCBI Taxonomy" id="1184609"/>
    <lineage>
        <taxon>Bacteria</taxon>
        <taxon>Bacillati</taxon>
        <taxon>Actinomycetota</taxon>
        <taxon>Actinomycetes</taxon>
        <taxon>Micrococcales</taxon>
        <taxon>Dermatophilaceae</taxon>
        <taxon>Kineosphaera</taxon>
    </lineage>
</organism>
<dbReference type="eggNOG" id="COG0574">
    <property type="taxonomic scope" value="Bacteria"/>
</dbReference>
<dbReference type="Gene3D" id="3.30.1490.20">
    <property type="entry name" value="ATP-grasp fold, A domain"/>
    <property type="match status" value="1"/>
</dbReference>
<dbReference type="SUPFAM" id="SSF52009">
    <property type="entry name" value="Phosphohistidine domain"/>
    <property type="match status" value="1"/>
</dbReference>
<sequence>MSVVALPDAGSPACGGKAAALALLARADVPVPDGFVVPVREYWRHVGDSDLAGSACGNAEIDVPLDQPGRVPAQRPAGRLAPDLLAAIEAGLTRMFGVPDGGHVAVRSSATSEDTAGASAAGQHDTVLAVRGTQAVAAAVIHCWASLRSDRARAYRDAISPGEAPAMAVLVQRFIDADASGVLFTGAPPTRRRVIEATPGIGDGLVGGQCTPDSWTLDDTGVVARRLGAITQRRDRHGDGIARSVIESHTQQCVTDGQVATLDELGRRIADILRAPADVEWALAGGRFHILQARPITAALPQARTAPDADRDPHTQAGEAQGPGAGAASPTATPLHGIPASPGRATGPARIIRGPGDFARVRPGDILVCRTTDPAWTPLFRVAAGVATEVGGLLSHAAIVARELRLPAVLAVPGVTTELRDGAVVTLDADAGTILR</sequence>
<dbReference type="GO" id="GO:0005524">
    <property type="term" value="F:ATP binding"/>
    <property type="evidence" value="ECO:0007669"/>
    <property type="project" value="InterPro"/>
</dbReference>
<comment type="caution">
    <text evidence="4">The sequence shown here is derived from an EMBL/GenBank/DDBJ whole genome shotgun (WGS) entry which is preliminary data.</text>
</comment>
<name>K6WLQ7_9MICO</name>
<dbReference type="AlphaFoldDB" id="K6WLQ7"/>
<dbReference type="InterPro" id="IPR008279">
    <property type="entry name" value="PEP-util_enz_mobile_dom"/>
</dbReference>
<dbReference type="InterPro" id="IPR002192">
    <property type="entry name" value="PPDK_AMP/ATP-bd"/>
</dbReference>
<dbReference type="SUPFAM" id="SSF56059">
    <property type="entry name" value="Glutathione synthetase ATP-binding domain-like"/>
    <property type="match status" value="1"/>
</dbReference>
<dbReference type="EMBL" id="BAHD01000011">
    <property type="protein sequence ID" value="GAB94741.1"/>
    <property type="molecule type" value="Genomic_DNA"/>
</dbReference>
<feature type="domain" description="Pyruvate phosphate dikinase AMP/ATP-binding" evidence="3">
    <location>
        <begin position="13"/>
        <end position="302"/>
    </location>
</feature>
<dbReference type="Proteomes" id="UP000008366">
    <property type="component" value="Unassembled WGS sequence"/>
</dbReference>
<dbReference type="InterPro" id="IPR036637">
    <property type="entry name" value="Phosphohistidine_dom_sf"/>
</dbReference>
<reference evidence="4 5" key="1">
    <citation type="submission" date="2012-08" db="EMBL/GenBank/DDBJ databases">
        <title>Whole genome shotgun sequence of Kineosphaera limosa NBRC 100340.</title>
        <authorList>
            <person name="Yoshida I."/>
            <person name="Isaki S."/>
            <person name="Hosoyama A."/>
            <person name="Tsuchikane K."/>
            <person name="Katsumata H."/>
            <person name="Ando Y."/>
            <person name="Ohji S."/>
            <person name="Hamada M."/>
            <person name="Tamura T."/>
            <person name="Yamazoe A."/>
            <person name="Yamazaki S."/>
            <person name="Fujita N."/>
        </authorList>
    </citation>
    <scope>NUCLEOTIDE SEQUENCE [LARGE SCALE GENOMIC DNA]</scope>
    <source>
        <strain evidence="4 5">NBRC 100340</strain>
    </source>
</reference>
<dbReference type="eggNOG" id="COG3848">
    <property type="taxonomic scope" value="Bacteria"/>
</dbReference>
<keyword evidence="4" id="KW-0808">Transferase</keyword>
<keyword evidence="5" id="KW-1185">Reference proteome</keyword>
<dbReference type="STRING" id="1184609.KILIM_011_00140"/>
<dbReference type="Pfam" id="PF00391">
    <property type="entry name" value="PEP-utilizers"/>
    <property type="match status" value="1"/>
</dbReference>
<dbReference type="Gene3D" id="3.30.470.20">
    <property type="entry name" value="ATP-grasp fold, B domain"/>
    <property type="match status" value="1"/>
</dbReference>
<dbReference type="PANTHER" id="PTHR43615">
    <property type="entry name" value="PHOSPHOENOLPYRUVATE SYNTHASE-RELATED"/>
    <property type="match status" value="1"/>
</dbReference>
<dbReference type="InterPro" id="IPR013815">
    <property type="entry name" value="ATP_grasp_subdomain_1"/>
</dbReference>
<feature type="compositionally biased region" description="Low complexity" evidence="1">
    <location>
        <begin position="315"/>
        <end position="334"/>
    </location>
</feature>
<feature type="region of interest" description="Disordered" evidence="1">
    <location>
        <begin position="302"/>
        <end position="354"/>
    </location>
</feature>